<proteinExistence type="predicted"/>
<dbReference type="AlphaFoldDB" id="A0AAV4C9F6"/>
<organism evidence="1 2">
    <name type="scientific">Plakobranchus ocellatus</name>
    <dbReference type="NCBI Taxonomy" id="259542"/>
    <lineage>
        <taxon>Eukaryota</taxon>
        <taxon>Metazoa</taxon>
        <taxon>Spiralia</taxon>
        <taxon>Lophotrochozoa</taxon>
        <taxon>Mollusca</taxon>
        <taxon>Gastropoda</taxon>
        <taxon>Heterobranchia</taxon>
        <taxon>Euthyneura</taxon>
        <taxon>Panpulmonata</taxon>
        <taxon>Sacoglossa</taxon>
        <taxon>Placobranchoidea</taxon>
        <taxon>Plakobranchidae</taxon>
        <taxon>Plakobranchus</taxon>
    </lineage>
</organism>
<dbReference type="Proteomes" id="UP000735302">
    <property type="component" value="Unassembled WGS sequence"/>
</dbReference>
<evidence type="ECO:0000313" key="1">
    <source>
        <dbReference type="EMBL" id="GFO27699.1"/>
    </source>
</evidence>
<gene>
    <name evidence="1" type="ORF">PoB_005420400</name>
</gene>
<dbReference type="EMBL" id="BLXT01005946">
    <property type="protein sequence ID" value="GFO27699.1"/>
    <property type="molecule type" value="Genomic_DNA"/>
</dbReference>
<accession>A0AAV4C9F6</accession>
<evidence type="ECO:0000313" key="2">
    <source>
        <dbReference type="Proteomes" id="UP000735302"/>
    </source>
</evidence>
<reference evidence="1 2" key="1">
    <citation type="journal article" date="2021" name="Elife">
        <title>Chloroplast acquisition without the gene transfer in kleptoplastic sea slugs, Plakobranchus ocellatus.</title>
        <authorList>
            <person name="Maeda T."/>
            <person name="Takahashi S."/>
            <person name="Yoshida T."/>
            <person name="Shimamura S."/>
            <person name="Takaki Y."/>
            <person name="Nagai Y."/>
            <person name="Toyoda A."/>
            <person name="Suzuki Y."/>
            <person name="Arimoto A."/>
            <person name="Ishii H."/>
            <person name="Satoh N."/>
            <person name="Nishiyama T."/>
            <person name="Hasebe M."/>
            <person name="Maruyama T."/>
            <person name="Minagawa J."/>
            <person name="Obokata J."/>
            <person name="Shigenobu S."/>
        </authorList>
    </citation>
    <scope>NUCLEOTIDE SEQUENCE [LARGE SCALE GENOMIC DNA]</scope>
</reference>
<sequence length="118" mass="13423">MNGEFDSDDDVPLADLMPLADIMPVTSMLRNMETNLEVVQNDSEDKESMISQYLDDSDNDPDYVPGKCHLIGCEEDIFAACEACLILLCYHHFVEDVKSCTQHGEKPKKKKVRREQPE</sequence>
<comment type="caution">
    <text evidence="1">The sequence shown here is derived from an EMBL/GenBank/DDBJ whole genome shotgun (WGS) entry which is preliminary data.</text>
</comment>
<protein>
    <submittedName>
        <fullName evidence="1">Uncharacterized protein</fullName>
    </submittedName>
</protein>
<name>A0AAV4C9F6_9GAST</name>
<keyword evidence="2" id="KW-1185">Reference proteome</keyword>